<keyword evidence="3" id="KW-0411">Iron-sulfur</keyword>
<dbReference type="RefSeq" id="WP_250860487.1">
    <property type="nucleotide sequence ID" value="NZ_JAGSOJ010000003.1"/>
</dbReference>
<dbReference type="Pfam" id="PF12838">
    <property type="entry name" value="Fer4_7"/>
    <property type="match status" value="1"/>
</dbReference>
<evidence type="ECO:0000259" key="4">
    <source>
        <dbReference type="PROSITE" id="PS51379"/>
    </source>
</evidence>
<keyword evidence="6" id="KW-1185">Reference proteome</keyword>
<dbReference type="SUPFAM" id="SSF54862">
    <property type="entry name" value="4Fe-4S ferredoxins"/>
    <property type="match status" value="1"/>
</dbReference>
<dbReference type="GO" id="GO:0046872">
    <property type="term" value="F:metal ion binding"/>
    <property type="evidence" value="ECO:0007669"/>
    <property type="project" value="UniProtKB-KW"/>
</dbReference>
<dbReference type="PANTHER" id="PTHR42827:SF1">
    <property type="entry name" value="IRON-SULFUR CLUSTER-BINDING PROTEIN"/>
    <property type="match status" value="1"/>
</dbReference>
<sequence>MKQFDERDIMFSRMGLIAGTKRYVQYYKEHPEKKEVDDEARKTMQDMMAKKMDKKPEDVAKMMRKMMFMMKISNLIPGKKNFMIGSKMPSMGGNRSDSQIAISQITSQIMRKASTMHEKSSKTKVAKRKVQIEPKKMSEEIKELIRLLGIDIVGIAKITPEFNYSHRGTLMGIQGNYGEDIHLDYKYAIVIASPLIKDYINRAPHQEEMIATMRGYAETTTIASQVVMYIKELGYDALGDDFLKYYSPIVPLAVQAGVGQLGRSNMVVNPVHGNRMKMGAVLTNIPLEADEPIDFGLNEFCKLCGKCAQNCPSGAISKDKLVTEEGKTYWLHDEVKCMKMWMKVKTDCGICMSSCPFSQGVNQELVNQMKNNPEVMKKILEEDHKKYGKRNYIKEPLPIVNLK</sequence>
<dbReference type="Gene3D" id="3.30.70.20">
    <property type="match status" value="1"/>
</dbReference>
<evidence type="ECO:0000256" key="1">
    <source>
        <dbReference type="ARBA" id="ARBA00022723"/>
    </source>
</evidence>
<dbReference type="PANTHER" id="PTHR42827">
    <property type="entry name" value="IRON-SULFUR CLUSTER-BINDING PROTEIN-RELATED"/>
    <property type="match status" value="1"/>
</dbReference>
<evidence type="ECO:0000256" key="2">
    <source>
        <dbReference type="ARBA" id="ARBA00023004"/>
    </source>
</evidence>
<organism evidence="5 6">
    <name type="scientific">Oceanirhabdus seepicola</name>
    <dbReference type="NCBI Taxonomy" id="2828781"/>
    <lineage>
        <taxon>Bacteria</taxon>
        <taxon>Bacillati</taxon>
        <taxon>Bacillota</taxon>
        <taxon>Clostridia</taxon>
        <taxon>Eubacteriales</taxon>
        <taxon>Clostridiaceae</taxon>
        <taxon>Oceanirhabdus</taxon>
    </lineage>
</organism>
<dbReference type="InterPro" id="IPR017900">
    <property type="entry name" value="4Fe4S_Fe_S_CS"/>
</dbReference>
<evidence type="ECO:0000256" key="3">
    <source>
        <dbReference type="ARBA" id="ARBA00023014"/>
    </source>
</evidence>
<dbReference type="PROSITE" id="PS51379">
    <property type="entry name" value="4FE4S_FER_2"/>
    <property type="match status" value="1"/>
</dbReference>
<proteinExistence type="predicted"/>
<accession>A0A9J6P5I8</accession>
<dbReference type="InterPro" id="IPR017896">
    <property type="entry name" value="4Fe4S_Fe-S-bd"/>
</dbReference>
<comment type="caution">
    <text evidence="5">The sequence shown here is derived from an EMBL/GenBank/DDBJ whole genome shotgun (WGS) entry which is preliminary data.</text>
</comment>
<dbReference type="Proteomes" id="UP001056429">
    <property type="component" value="Unassembled WGS sequence"/>
</dbReference>
<reference evidence="5" key="1">
    <citation type="journal article" date="2021" name="mSystems">
        <title>Bacteria and Archaea Synergistically Convert Glycine Betaine to Biogenic Methane in the Formosa Cold Seep of the South China Sea.</title>
        <authorList>
            <person name="Li L."/>
            <person name="Zhang W."/>
            <person name="Zhang S."/>
            <person name="Song L."/>
            <person name="Sun Q."/>
            <person name="Zhang H."/>
            <person name="Xiang H."/>
            <person name="Dong X."/>
        </authorList>
    </citation>
    <scope>NUCLEOTIDE SEQUENCE</scope>
    <source>
        <strain evidence="5">ZWT</strain>
    </source>
</reference>
<feature type="domain" description="4Fe-4S ferredoxin-type" evidence="4">
    <location>
        <begin position="291"/>
        <end position="321"/>
    </location>
</feature>
<evidence type="ECO:0000313" key="6">
    <source>
        <dbReference type="Proteomes" id="UP001056429"/>
    </source>
</evidence>
<evidence type="ECO:0000313" key="5">
    <source>
        <dbReference type="EMBL" id="MCM1991385.1"/>
    </source>
</evidence>
<protein>
    <submittedName>
        <fullName evidence="5">4Fe-4S dicluster domain-containing protein</fullName>
    </submittedName>
</protein>
<dbReference type="AlphaFoldDB" id="A0A9J6P5I8"/>
<dbReference type="PROSITE" id="PS00198">
    <property type="entry name" value="4FE4S_FER_1"/>
    <property type="match status" value="1"/>
</dbReference>
<name>A0A9J6P5I8_9CLOT</name>
<reference evidence="5" key="2">
    <citation type="submission" date="2021-04" db="EMBL/GenBank/DDBJ databases">
        <authorList>
            <person name="Dong X."/>
        </authorList>
    </citation>
    <scope>NUCLEOTIDE SEQUENCE</scope>
    <source>
        <strain evidence="5">ZWT</strain>
    </source>
</reference>
<keyword evidence="2" id="KW-0408">Iron</keyword>
<dbReference type="GO" id="GO:0051536">
    <property type="term" value="F:iron-sulfur cluster binding"/>
    <property type="evidence" value="ECO:0007669"/>
    <property type="project" value="UniProtKB-KW"/>
</dbReference>
<keyword evidence="1" id="KW-0479">Metal-binding</keyword>
<gene>
    <name evidence="5" type="ORF">KDK92_16750</name>
</gene>
<dbReference type="EMBL" id="JAGSOJ010000003">
    <property type="protein sequence ID" value="MCM1991385.1"/>
    <property type="molecule type" value="Genomic_DNA"/>
</dbReference>